<dbReference type="Proteomes" id="UP001165422">
    <property type="component" value="Unassembled WGS sequence"/>
</dbReference>
<organism evidence="3 4">
    <name type="scientific">Clostridium aromativorans</name>
    <dbReference type="NCBI Taxonomy" id="2836848"/>
    <lineage>
        <taxon>Bacteria</taxon>
        <taxon>Bacillati</taxon>
        <taxon>Bacillota</taxon>
        <taxon>Clostridia</taxon>
        <taxon>Eubacteriales</taxon>
        <taxon>Clostridiaceae</taxon>
        <taxon>Clostridium</taxon>
    </lineage>
</organism>
<dbReference type="RefSeq" id="WP_150358721.1">
    <property type="nucleotide sequence ID" value="NZ_JAJJPB010000043.1"/>
</dbReference>
<dbReference type="PANTHER" id="PTHR35788:SF1">
    <property type="entry name" value="EXPORTED PROTEIN"/>
    <property type="match status" value="1"/>
</dbReference>
<evidence type="ECO:0000313" key="3">
    <source>
        <dbReference type="EMBL" id="MCC9296697.1"/>
    </source>
</evidence>
<evidence type="ECO:0000259" key="2">
    <source>
        <dbReference type="Pfam" id="PF12229"/>
    </source>
</evidence>
<dbReference type="Pfam" id="PF04294">
    <property type="entry name" value="VanW"/>
    <property type="match status" value="1"/>
</dbReference>
<keyword evidence="1" id="KW-0812">Transmembrane</keyword>
<dbReference type="InterPro" id="IPR022029">
    <property type="entry name" value="YoaR-like_PG-bd"/>
</dbReference>
<dbReference type="InterPro" id="IPR007391">
    <property type="entry name" value="Vancomycin_resist_VanW"/>
</dbReference>
<reference evidence="3" key="1">
    <citation type="submission" date="2021-11" db="EMBL/GenBank/DDBJ databases">
        <authorList>
            <person name="Qingchun L."/>
            <person name="Dong Z."/>
            <person name="Zongwei Q."/>
            <person name="Jia Z."/>
            <person name="Duotao L."/>
        </authorList>
    </citation>
    <scope>NUCLEOTIDE SEQUENCE</scope>
    <source>
        <strain evidence="3">WLY-B-L2</strain>
    </source>
</reference>
<accession>A0ABS8NA71</accession>
<keyword evidence="1" id="KW-0472">Membrane</keyword>
<gene>
    <name evidence="3" type="ORF">LN736_17820</name>
</gene>
<sequence length="388" mass="43038">MNQGKRSRKAKKAKKTLKNKLIILTIIALAVFMGISCGFVVYHYNDIKHWNNLIYPKVFINNADLSGKTKLEAKNIIKKEYSDKIGKKKINIIVGNKKYELLYSKLNPSYNVDEVVNEAYSYGKDENIFKKYRLLKNPKTVSYQLKLFYDAKPVKNLVNEIENEVNSDPVNASLKMGNVGFEVIPHQDGIKLKKEDLQKELISKIDGSIGQNPTVKAKLEIIPASIKENELKTVDTLISSFSTNYGSISSSERANNIALATKSINGYVVMPGDTFSFNGVVGQRTAAKGYQAAPVIVGDKVESGLGGGICQVSTTLYNAVHNAGLTSTERSHHSLPVHYVSEGMDATVDYGNIDYKFRNDFKYPVYIEGYISGGNVAFNLYSNSAVVK</sequence>
<comment type="caution">
    <text evidence="3">The sequence shown here is derived from an EMBL/GenBank/DDBJ whole genome shotgun (WGS) entry which is preliminary data.</text>
</comment>
<dbReference type="PANTHER" id="PTHR35788">
    <property type="entry name" value="EXPORTED PROTEIN-RELATED"/>
    <property type="match status" value="1"/>
</dbReference>
<dbReference type="InterPro" id="IPR052913">
    <property type="entry name" value="Glycopeptide_resist_protein"/>
</dbReference>
<feature type="domain" description="YoaR-like putative peptidoglycan binding" evidence="2">
    <location>
        <begin position="99"/>
        <end position="208"/>
    </location>
</feature>
<keyword evidence="1" id="KW-1133">Transmembrane helix</keyword>
<evidence type="ECO:0000313" key="4">
    <source>
        <dbReference type="Proteomes" id="UP001165422"/>
    </source>
</evidence>
<dbReference type="EMBL" id="JAJJPB010000043">
    <property type="protein sequence ID" value="MCC9296697.1"/>
    <property type="molecule type" value="Genomic_DNA"/>
</dbReference>
<protein>
    <submittedName>
        <fullName evidence="3">VanW family protein</fullName>
    </submittedName>
</protein>
<dbReference type="Pfam" id="PF12229">
    <property type="entry name" value="PG_binding_4"/>
    <property type="match status" value="1"/>
</dbReference>
<name>A0ABS8NA71_9CLOT</name>
<proteinExistence type="predicted"/>
<keyword evidence="4" id="KW-1185">Reference proteome</keyword>
<feature type="transmembrane region" description="Helical" evidence="1">
    <location>
        <begin position="21"/>
        <end position="44"/>
    </location>
</feature>
<evidence type="ECO:0000256" key="1">
    <source>
        <dbReference type="SAM" id="Phobius"/>
    </source>
</evidence>